<comment type="caution">
    <text evidence="5">The sequence shown here is derived from an EMBL/GenBank/DDBJ whole genome shotgun (WGS) entry which is preliminary data.</text>
</comment>
<feature type="domain" description="Phosphate acetyl/butaryl transferase" evidence="4">
    <location>
        <begin position="67"/>
        <end position="282"/>
    </location>
</feature>
<evidence type="ECO:0000256" key="3">
    <source>
        <dbReference type="ARBA" id="ARBA00023315"/>
    </source>
</evidence>
<dbReference type="EMBL" id="DTHG01000083">
    <property type="protein sequence ID" value="HGW92184.1"/>
    <property type="molecule type" value="Genomic_DNA"/>
</dbReference>
<name>A0A7C4YAF3_UNCW3</name>
<sequence length="292" mass="31575">MRLKDIFKDIKKDKKVIIAGCEKFSEIDAAIKGKEEGLFEPILVGNPEKIKDKFKGIEVIPSFTPEDAVRISCEFLRDGKGDVLMKGSVPTSTFLKGVLNKENKLFDKGILSHLAILDIPGYHKILMITDGGMCIRPDLNTKKEILKNAINFARNIGIERPKVGILAAIEVTNPDMIETIDAACLSKMGERGEFGDAIVEGPVAMDIILSKEAGEMKGLNLNIAGDTDIILVPDIVSGNSVAKSLIYLAGADAAGIILGTKKPVVMLSRADTMGIKLNSILLGIFYSEKCSL</sequence>
<dbReference type="Gene3D" id="3.40.718.10">
    <property type="entry name" value="Isopropylmalate Dehydrogenase"/>
    <property type="match status" value="1"/>
</dbReference>
<evidence type="ECO:0000313" key="5">
    <source>
        <dbReference type="EMBL" id="HGW92184.1"/>
    </source>
</evidence>
<dbReference type="AlphaFoldDB" id="A0A7C4YAF3"/>
<protein>
    <submittedName>
        <fullName evidence="5">Phosphate butyryltransferase</fullName>
    </submittedName>
</protein>
<reference evidence="5" key="1">
    <citation type="journal article" date="2020" name="mSystems">
        <title>Genome- and Community-Level Interaction Insights into Carbon Utilization and Element Cycling Functions of Hydrothermarchaeota in Hydrothermal Sediment.</title>
        <authorList>
            <person name="Zhou Z."/>
            <person name="Liu Y."/>
            <person name="Xu W."/>
            <person name="Pan J."/>
            <person name="Luo Z.H."/>
            <person name="Li M."/>
        </authorList>
    </citation>
    <scope>NUCLEOTIDE SEQUENCE [LARGE SCALE GENOMIC DNA]</scope>
    <source>
        <strain evidence="5">SpSt-780</strain>
    </source>
</reference>
<dbReference type="GO" id="GO:0016746">
    <property type="term" value="F:acyltransferase activity"/>
    <property type="evidence" value="ECO:0007669"/>
    <property type="project" value="UniProtKB-KW"/>
</dbReference>
<dbReference type="SUPFAM" id="SSF53659">
    <property type="entry name" value="Isocitrate/Isopropylmalate dehydrogenase-like"/>
    <property type="match status" value="1"/>
</dbReference>
<dbReference type="InterPro" id="IPR050500">
    <property type="entry name" value="Phos_Acetyltrans/Butyryltrans"/>
</dbReference>
<keyword evidence="3" id="KW-0012">Acyltransferase</keyword>
<dbReference type="InterPro" id="IPR002505">
    <property type="entry name" value="PTA_PTB"/>
</dbReference>
<proteinExistence type="inferred from homology"/>
<comment type="similarity">
    <text evidence="1">Belongs to the phosphate acetyltransferase and butyryltransferase family.</text>
</comment>
<evidence type="ECO:0000259" key="4">
    <source>
        <dbReference type="Pfam" id="PF01515"/>
    </source>
</evidence>
<dbReference type="PANTHER" id="PTHR43356:SF2">
    <property type="entry name" value="PHOSPHATE ACETYLTRANSFERASE"/>
    <property type="match status" value="1"/>
</dbReference>
<dbReference type="PANTHER" id="PTHR43356">
    <property type="entry name" value="PHOSPHATE ACETYLTRANSFERASE"/>
    <property type="match status" value="1"/>
</dbReference>
<accession>A0A7C4YAF3</accession>
<dbReference type="InterPro" id="IPR012147">
    <property type="entry name" value="P_Ac_Bu_trans"/>
</dbReference>
<gene>
    <name evidence="5" type="ORF">ENV67_06570</name>
</gene>
<dbReference type="Pfam" id="PF01515">
    <property type="entry name" value="PTA_PTB"/>
    <property type="match status" value="1"/>
</dbReference>
<evidence type="ECO:0000256" key="1">
    <source>
        <dbReference type="ARBA" id="ARBA00005656"/>
    </source>
</evidence>
<evidence type="ECO:0000256" key="2">
    <source>
        <dbReference type="ARBA" id="ARBA00022679"/>
    </source>
</evidence>
<keyword evidence="2 5" id="KW-0808">Transferase</keyword>
<organism evidence="5">
    <name type="scientific">candidate division WOR-3 bacterium</name>
    <dbReference type="NCBI Taxonomy" id="2052148"/>
    <lineage>
        <taxon>Bacteria</taxon>
        <taxon>Bacteria division WOR-3</taxon>
    </lineage>
</organism>
<dbReference type="PIRSF" id="PIRSF000428">
    <property type="entry name" value="P_Ac_trans"/>
    <property type="match status" value="1"/>
</dbReference>